<gene>
    <name evidence="4" type="ORF">JQ615_22465</name>
</gene>
<keyword evidence="1 2" id="KW-0597">Phosphoprotein</keyword>
<dbReference type="Proteomes" id="UP001315278">
    <property type="component" value="Unassembled WGS sequence"/>
</dbReference>
<dbReference type="Gene3D" id="3.40.50.2300">
    <property type="match status" value="1"/>
</dbReference>
<feature type="modified residue" description="4-aspartylphosphate" evidence="2">
    <location>
        <position position="52"/>
    </location>
</feature>
<evidence type="ECO:0000313" key="5">
    <source>
        <dbReference type="Proteomes" id="UP001315278"/>
    </source>
</evidence>
<dbReference type="InterPro" id="IPR050595">
    <property type="entry name" value="Bact_response_regulator"/>
</dbReference>
<dbReference type="PANTHER" id="PTHR44591">
    <property type="entry name" value="STRESS RESPONSE REGULATOR PROTEIN 1"/>
    <property type="match status" value="1"/>
</dbReference>
<proteinExistence type="predicted"/>
<evidence type="ECO:0000313" key="4">
    <source>
        <dbReference type="EMBL" id="MBR0798159.1"/>
    </source>
</evidence>
<dbReference type="Pfam" id="PF00072">
    <property type="entry name" value="Response_reg"/>
    <property type="match status" value="1"/>
</dbReference>
<sequence>MPRILVIDDQADVRAMIAILLRVQRFEVIEASNAAEALAAFEASPCDLAIVDIFLDGRSGVDVILAMRARVPRFPIVAISGITALDFLPGSADLADVVGLQKPFRPNQLQQAIDAALGSVMHTMAAAG</sequence>
<organism evidence="4 5">
    <name type="scientific">Bradyrhizobium jicamae</name>
    <dbReference type="NCBI Taxonomy" id="280332"/>
    <lineage>
        <taxon>Bacteria</taxon>
        <taxon>Pseudomonadati</taxon>
        <taxon>Pseudomonadota</taxon>
        <taxon>Alphaproteobacteria</taxon>
        <taxon>Hyphomicrobiales</taxon>
        <taxon>Nitrobacteraceae</taxon>
        <taxon>Bradyrhizobium</taxon>
    </lineage>
</organism>
<dbReference type="SMART" id="SM00448">
    <property type="entry name" value="REC"/>
    <property type="match status" value="1"/>
</dbReference>
<dbReference type="EMBL" id="JAFCJH010000024">
    <property type="protein sequence ID" value="MBR0798159.1"/>
    <property type="molecule type" value="Genomic_DNA"/>
</dbReference>
<evidence type="ECO:0000256" key="1">
    <source>
        <dbReference type="ARBA" id="ARBA00022553"/>
    </source>
</evidence>
<accession>A0ABS5FND2</accession>
<evidence type="ECO:0000256" key="2">
    <source>
        <dbReference type="PROSITE-ProRule" id="PRU00169"/>
    </source>
</evidence>
<dbReference type="InterPro" id="IPR011006">
    <property type="entry name" value="CheY-like_superfamily"/>
</dbReference>
<comment type="caution">
    <text evidence="4">The sequence shown here is derived from an EMBL/GenBank/DDBJ whole genome shotgun (WGS) entry which is preliminary data.</text>
</comment>
<keyword evidence="5" id="KW-1185">Reference proteome</keyword>
<evidence type="ECO:0000259" key="3">
    <source>
        <dbReference type="PROSITE" id="PS50110"/>
    </source>
</evidence>
<dbReference type="CDD" id="cd00156">
    <property type="entry name" value="REC"/>
    <property type="match status" value="1"/>
</dbReference>
<name>A0ABS5FND2_9BRAD</name>
<protein>
    <submittedName>
        <fullName evidence="4">Response regulator</fullName>
    </submittedName>
</protein>
<dbReference type="PANTHER" id="PTHR44591:SF23">
    <property type="entry name" value="CHEY SUBFAMILY"/>
    <property type="match status" value="1"/>
</dbReference>
<dbReference type="PROSITE" id="PS50110">
    <property type="entry name" value="RESPONSE_REGULATORY"/>
    <property type="match status" value="1"/>
</dbReference>
<dbReference type="RefSeq" id="WP_212493613.1">
    <property type="nucleotide sequence ID" value="NZ_JAFCJH010000024.1"/>
</dbReference>
<feature type="domain" description="Response regulatory" evidence="3">
    <location>
        <begin position="3"/>
        <end position="117"/>
    </location>
</feature>
<dbReference type="SUPFAM" id="SSF52172">
    <property type="entry name" value="CheY-like"/>
    <property type="match status" value="1"/>
</dbReference>
<reference evidence="5" key="1">
    <citation type="journal article" date="2021" name="ISME J.">
        <title>Evolutionary origin and ecological implication of a unique nif island in free-living Bradyrhizobium lineages.</title>
        <authorList>
            <person name="Tao J."/>
        </authorList>
    </citation>
    <scope>NUCLEOTIDE SEQUENCE [LARGE SCALE GENOMIC DNA]</scope>
    <source>
        <strain evidence="5">SZCCT0434</strain>
    </source>
</reference>
<dbReference type="InterPro" id="IPR001789">
    <property type="entry name" value="Sig_transdc_resp-reg_receiver"/>
</dbReference>